<evidence type="ECO:0000313" key="2">
    <source>
        <dbReference type="Proteomes" id="UP000823775"/>
    </source>
</evidence>
<accession>A0ABS8W3Z1</accession>
<gene>
    <name evidence="1" type="ORF">HAX54_044201</name>
</gene>
<comment type="caution">
    <text evidence="1">The sequence shown here is derived from an EMBL/GenBank/DDBJ whole genome shotgun (WGS) entry which is preliminary data.</text>
</comment>
<sequence>EPMIFSGGSFLCPIYDIKNILAYTGNDMDFGWLGQFIMTPTPDLISVGHILFLEAWNNSHNKTLDLGNYTWFGRLGIGHTKSPKGTHPYLEVHDQITGWRSN</sequence>
<evidence type="ECO:0000313" key="1">
    <source>
        <dbReference type="EMBL" id="MCE2056190.1"/>
    </source>
</evidence>
<feature type="non-terminal residue" evidence="1">
    <location>
        <position position="102"/>
    </location>
</feature>
<reference evidence="1 2" key="1">
    <citation type="journal article" date="2021" name="BMC Genomics">
        <title>Datura genome reveals duplications of psychoactive alkaloid biosynthetic genes and high mutation rate following tissue culture.</title>
        <authorList>
            <person name="Rajewski A."/>
            <person name="Carter-House D."/>
            <person name="Stajich J."/>
            <person name="Litt A."/>
        </authorList>
    </citation>
    <scope>NUCLEOTIDE SEQUENCE [LARGE SCALE GENOMIC DNA]</scope>
    <source>
        <strain evidence="1">AR-01</strain>
    </source>
</reference>
<proteinExistence type="predicted"/>
<dbReference type="EMBL" id="JACEIK010006713">
    <property type="protein sequence ID" value="MCE2056190.1"/>
    <property type="molecule type" value="Genomic_DNA"/>
</dbReference>
<protein>
    <submittedName>
        <fullName evidence="1">Uncharacterized protein</fullName>
    </submittedName>
</protein>
<dbReference type="Proteomes" id="UP000823775">
    <property type="component" value="Unassembled WGS sequence"/>
</dbReference>
<feature type="non-terminal residue" evidence="1">
    <location>
        <position position="1"/>
    </location>
</feature>
<organism evidence="1 2">
    <name type="scientific">Datura stramonium</name>
    <name type="common">Jimsonweed</name>
    <name type="synonym">Common thornapple</name>
    <dbReference type="NCBI Taxonomy" id="4076"/>
    <lineage>
        <taxon>Eukaryota</taxon>
        <taxon>Viridiplantae</taxon>
        <taxon>Streptophyta</taxon>
        <taxon>Embryophyta</taxon>
        <taxon>Tracheophyta</taxon>
        <taxon>Spermatophyta</taxon>
        <taxon>Magnoliopsida</taxon>
        <taxon>eudicotyledons</taxon>
        <taxon>Gunneridae</taxon>
        <taxon>Pentapetalae</taxon>
        <taxon>asterids</taxon>
        <taxon>lamiids</taxon>
        <taxon>Solanales</taxon>
        <taxon>Solanaceae</taxon>
        <taxon>Solanoideae</taxon>
        <taxon>Datureae</taxon>
        <taxon>Datura</taxon>
    </lineage>
</organism>
<name>A0ABS8W3Z1_DATST</name>
<keyword evidence="2" id="KW-1185">Reference proteome</keyword>